<dbReference type="Pfam" id="PF11551">
    <property type="entry name" value="Omp28"/>
    <property type="match status" value="1"/>
</dbReference>
<dbReference type="InterPro" id="IPR026444">
    <property type="entry name" value="Secre_tail"/>
</dbReference>
<proteinExistence type="predicted"/>
<dbReference type="InterPro" id="IPR036249">
    <property type="entry name" value="Thioredoxin-like_sf"/>
</dbReference>
<reference evidence="2" key="1">
    <citation type="submission" date="2019-08" db="EMBL/GenBank/DDBJ databases">
        <authorList>
            <person name="Kucharzyk K."/>
            <person name="Murdoch R.W."/>
            <person name="Higgins S."/>
            <person name="Loffler F."/>
        </authorList>
    </citation>
    <scope>NUCLEOTIDE SEQUENCE</scope>
</reference>
<dbReference type="AlphaFoldDB" id="A0A644UCW6"/>
<feature type="domain" description="Secretion system C-terminal sorting" evidence="1">
    <location>
        <begin position="506"/>
        <end position="583"/>
    </location>
</feature>
<evidence type="ECO:0000259" key="1">
    <source>
        <dbReference type="Pfam" id="PF18962"/>
    </source>
</evidence>
<dbReference type="SUPFAM" id="SSF52833">
    <property type="entry name" value="Thioredoxin-like"/>
    <property type="match status" value="1"/>
</dbReference>
<gene>
    <name evidence="2" type="ORF">SDC9_22685</name>
</gene>
<dbReference type="Pfam" id="PF18962">
    <property type="entry name" value="Por_Secre_tail"/>
    <property type="match status" value="1"/>
</dbReference>
<dbReference type="NCBIfam" id="TIGR04183">
    <property type="entry name" value="Por_Secre_tail"/>
    <property type="match status" value="1"/>
</dbReference>
<dbReference type="Gene3D" id="2.60.40.10">
    <property type="entry name" value="Immunoglobulins"/>
    <property type="match status" value="1"/>
</dbReference>
<dbReference type="InterPro" id="IPR021615">
    <property type="entry name" value="Omp28"/>
</dbReference>
<evidence type="ECO:0000313" key="2">
    <source>
        <dbReference type="EMBL" id="MPL76835.1"/>
    </source>
</evidence>
<comment type="caution">
    <text evidence="2">The sequence shown here is derived from an EMBL/GenBank/DDBJ whole genome shotgun (WGS) entry which is preliminary data.</text>
</comment>
<name>A0A644UCW6_9ZZZZ</name>
<sequence length="585" mass="63497">MKKIILSLVGLFLTIASMAQPTFVSTQPSNKNVVLEEYTGTNCTYCPDGHKRANAFAAANPGRVVLINIHQGSFAGNNPDYKTEWGNALANQTGLTGYPSGTINRRVFSGTTTALNRGDWASKGAIVLAEPSFVNVAARAQVDAETRLLTVTVEVYYTADAETSSNKLNVAILQNEVVGPQTGMAANPDYVVGTQYRHMHMLRHLITGQWGDLLSVETSGVIPAGTFFTKTYTYTLPEAIRNVPLEFENIEIAAFVTKDNQLVYTGALCKPTFIIANQFGAEIKSYKLNDLSGCSKYVGQTLKVRNIGQDTIKSMVIDTRVFGLSNITNWEGEIATFQTADIPNLPVLELQNGIQNEVDVLIRSINGIPTDLREITTFKKPAPARNGLTLYLTLDNYGTETTWNIKNSSGTVVKSGGPYTDAQTDRLKVVDLTITENDCYTFTINDQYGDGINSGYGVGGYYILDGQGDTIVVSDGKFGASEVKKIGYGDYIGLEEVSLNNVSMTIYPNPAKDNATLDINLSQNSVATIKVVDLMGRNVIDLGAKSMKAGQNTIELNTSNLNNGMYFVKVASENGVVTKKITINR</sequence>
<dbReference type="InterPro" id="IPR013783">
    <property type="entry name" value="Ig-like_fold"/>
</dbReference>
<accession>A0A644UCW6</accession>
<dbReference type="EMBL" id="VSSQ01000101">
    <property type="protein sequence ID" value="MPL76835.1"/>
    <property type="molecule type" value="Genomic_DNA"/>
</dbReference>
<protein>
    <recommendedName>
        <fullName evidence="1">Secretion system C-terminal sorting domain-containing protein</fullName>
    </recommendedName>
</protein>
<organism evidence="2">
    <name type="scientific">bioreactor metagenome</name>
    <dbReference type="NCBI Taxonomy" id="1076179"/>
    <lineage>
        <taxon>unclassified sequences</taxon>
        <taxon>metagenomes</taxon>
        <taxon>ecological metagenomes</taxon>
    </lineage>
</organism>